<proteinExistence type="predicted"/>
<dbReference type="SUPFAM" id="SSF88723">
    <property type="entry name" value="PIN domain-like"/>
    <property type="match status" value="1"/>
</dbReference>
<dbReference type="Gene3D" id="3.40.50.1010">
    <property type="entry name" value="5'-nuclease"/>
    <property type="match status" value="1"/>
</dbReference>
<dbReference type="CDD" id="cd18683">
    <property type="entry name" value="PIN_VapC-like"/>
    <property type="match status" value="1"/>
</dbReference>
<comment type="caution">
    <text evidence="2">The sequence shown here is derived from an EMBL/GenBank/DDBJ whole genome shotgun (WGS) entry which is preliminary data.</text>
</comment>
<evidence type="ECO:0000313" key="2">
    <source>
        <dbReference type="EMBL" id="NCJ08691.1"/>
    </source>
</evidence>
<dbReference type="PANTHER" id="PTHR39664:SF2">
    <property type="entry name" value="NUCLEIC ACID-BINDING PROTEIN, CONTAINING PIN DOMAIN-RELATED"/>
    <property type="match status" value="1"/>
</dbReference>
<dbReference type="Proteomes" id="UP000607397">
    <property type="component" value="Unassembled WGS sequence"/>
</dbReference>
<feature type="domain" description="PIN" evidence="1">
    <location>
        <begin position="6"/>
        <end position="121"/>
    </location>
</feature>
<name>A0A8K2A932_9CYAN</name>
<dbReference type="PANTHER" id="PTHR39664">
    <property type="match status" value="1"/>
</dbReference>
<organism evidence="2 3">
    <name type="scientific">Petrachloros mirabilis ULC683</name>
    <dbReference type="NCBI Taxonomy" id="2781853"/>
    <lineage>
        <taxon>Bacteria</taxon>
        <taxon>Bacillati</taxon>
        <taxon>Cyanobacteriota</taxon>
        <taxon>Cyanophyceae</taxon>
        <taxon>Synechococcales</taxon>
        <taxon>Petrachlorosaceae</taxon>
        <taxon>Petrachloros</taxon>
        <taxon>Petrachloros mirabilis</taxon>
    </lineage>
</organism>
<dbReference type="AlphaFoldDB" id="A0A8K2A932"/>
<dbReference type="Pfam" id="PF01850">
    <property type="entry name" value="PIN"/>
    <property type="match status" value="1"/>
</dbReference>
<protein>
    <submittedName>
        <fullName evidence="2">PIN domain-containing protein</fullName>
    </submittedName>
</protein>
<dbReference type="InterPro" id="IPR002716">
    <property type="entry name" value="PIN_dom"/>
</dbReference>
<accession>A0A8K2A932</accession>
<keyword evidence="3" id="KW-1185">Reference proteome</keyword>
<gene>
    <name evidence="2" type="ORF">GS597_19705</name>
</gene>
<dbReference type="EMBL" id="WVIC01000065">
    <property type="protein sequence ID" value="NCJ08691.1"/>
    <property type="molecule type" value="Genomic_DNA"/>
</dbReference>
<reference evidence="2" key="1">
    <citation type="submission" date="2019-12" db="EMBL/GenBank/DDBJ databases">
        <title>High-Quality draft genome sequences of three cyanobacteria isolated from the limestone walls of the Old Cathedral of Coimbra.</title>
        <authorList>
            <person name="Tiago I."/>
            <person name="Soares F."/>
            <person name="Portugal A."/>
        </authorList>
    </citation>
    <scope>NUCLEOTIDE SEQUENCE [LARGE SCALE GENOMIC DNA]</scope>
    <source>
        <strain evidence="2">C</strain>
    </source>
</reference>
<evidence type="ECO:0000313" key="3">
    <source>
        <dbReference type="Proteomes" id="UP000607397"/>
    </source>
</evidence>
<evidence type="ECO:0000259" key="1">
    <source>
        <dbReference type="Pfam" id="PF01850"/>
    </source>
</evidence>
<dbReference type="InterPro" id="IPR029060">
    <property type="entry name" value="PIN-like_dom_sf"/>
</dbReference>
<sequence>MRMIGLDTNILVRYLTKDDEQQWQQATTVIQRNQPCFITNIVLCELVWVLRGASYGFRKDKIINVLEAMLHSAAFEFEDRLTIDQALQQYKQGKADFSDYLIGAVSKQAGCTETVTFDGKLEGERGFQYGCVLPGDQSNRETT</sequence>